<protein>
    <submittedName>
        <fullName evidence="1">Uncharacterized protein</fullName>
    </submittedName>
</protein>
<evidence type="ECO:0000313" key="2">
    <source>
        <dbReference type="Proteomes" id="UP001152519"/>
    </source>
</evidence>
<name>A0A9W4DR22_9ACTN</name>
<gene>
    <name evidence="1" type="ORF">SCOCK_140169</name>
</gene>
<dbReference type="AlphaFoldDB" id="A0A9W4DR22"/>
<comment type="caution">
    <text evidence="1">The sequence shown here is derived from an EMBL/GenBank/DDBJ whole genome shotgun (WGS) entry which is preliminary data.</text>
</comment>
<reference evidence="1" key="1">
    <citation type="submission" date="2021-05" db="EMBL/GenBank/DDBJ databases">
        <authorList>
            <person name="Arsene-Ploetze F."/>
        </authorList>
    </citation>
    <scope>NUCLEOTIDE SEQUENCE</scope>
    <source>
        <strain evidence="1">DSM 42138</strain>
    </source>
</reference>
<dbReference type="EMBL" id="CAJSLV010000042">
    <property type="protein sequence ID" value="CAG6391971.1"/>
    <property type="molecule type" value="Genomic_DNA"/>
</dbReference>
<keyword evidence="2" id="KW-1185">Reference proteome</keyword>
<accession>A0A9W4DR22</accession>
<evidence type="ECO:0000313" key="1">
    <source>
        <dbReference type="EMBL" id="CAG6391971.1"/>
    </source>
</evidence>
<organism evidence="1 2">
    <name type="scientific">Actinacidiphila cocklensis</name>
    <dbReference type="NCBI Taxonomy" id="887465"/>
    <lineage>
        <taxon>Bacteria</taxon>
        <taxon>Bacillati</taxon>
        <taxon>Actinomycetota</taxon>
        <taxon>Actinomycetes</taxon>
        <taxon>Kitasatosporales</taxon>
        <taxon>Streptomycetaceae</taxon>
        <taxon>Actinacidiphila</taxon>
    </lineage>
</organism>
<sequence length="97" mass="10481">MVGERVYVPGQARRAVAVRVSGDDWTCDAVLEPPLNGEDRESLDFLMALDPLFTLCFDGESLLDVNVVAAEDDGRLALTAYQAEAAEPAGTTRQLPQ</sequence>
<proteinExistence type="predicted"/>
<dbReference type="Proteomes" id="UP001152519">
    <property type="component" value="Unassembled WGS sequence"/>
</dbReference>